<dbReference type="InterPro" id="IPR006059">
    <property type="entry name" value="SBP"/>
</dbReference>
<dbReference type="RefSeq" id="WP_092265661.1">
    <property type="nucleotide sequence ID" value="NZ_FNZA01000026.1"/>
</dbReference>
<evidence type="ECO:0000256" key="1">
    <source>
        <dbReference type="SAM" id="SignalP"/>
    </source>
</evidence>
<dbReference type="AlphaFoldDB" id="A0A1H7CIP3"/>
<proteinExistence type="predicted"/>
<dbReference type="STRING" id="856736.SAMN04488058_1267"/>
<dbReference type="Gene3D" id="3.40.190.10">
    <property type="entry name" value="Periplasmic binding protein-like II"/>
    <property type="match status" value="2"/>
</dbReference>
<dbReference type="PANTHER" id="PTHR43649">
    <property type="entry name" value="ARABINOSE-BINDING PROTEIN-RELATED"/>
    <property type="match status" value="1"/>
</dbReference>
<dbReference type="CDD" id="cd13582">
    <property type="entry name" value="PBP2_AlgQ_like_3"/>
    <property type="match status" value="1"/>
</dbReference>
<keyword evidence="1" id="KW-0732">Signal</keyword>
<organism evidence="2 3">
    <name type="scientific">Deinococcus reticulitermitis</name>
    <dbReference type="NCBI Taxonomy" id="856736"/>
    <lineage>
        <taxon>Bacteria</taxon>
        <taxon>Thermotogati</taxon>
        <taxon>Deinococcota</taxon>
        <taxon>Deinococci</taxon>
        <taxon>Deinococcales</taxon>
        <taxon>Deinococcaceae</taxon>
        <taxon>Deinococcus</taxon>
    </lineage>
</organism>
<dbReference type="Proteomes" id="UP000199223">
    <property type="component" value="Unassembled WGS sequence"/>
</dbReference>
<dbReference type="OrthoDB" id="54751at2"/>
<dbReference type="PANTHER" id="PTHR43649:SF12">
    <property type="entry name" value="DIACETYLCHITOBIOSE BINDING PROTEIN DASA"/>
    <property type="match status" value="1"/>
</dbReference>
<evidence type="ECO:0000313" key="2">
    <source>
        <dbReference type="EMBL" id="SEJ87012.1"/>
    </source>
</evidence>
<evidence type="ECO:0000313" key="3">
    <source>
        <dbReference type="Proteomes" id="UP000199223"/>
    </source>
</evidence>
<name>A0A1H7CIP3_9DEIO</name>
<feature type="chain" id="PRO_5011599327" evidence="1">
    <location>
        <begin position="24"/>
        <end position="544"/>
    </location>
</feature>
<reference evidence="3" key="1">
    <citation type="submission" date="2016-10" db="EMBL/GenBank/DDBJ databases">
        <authorList>
            <person name="Varghese N."/>
            <person name="Submissions S."/>
        </authorList>
    </citation>
    <scope>NUCLEOTIDE SEQUENCE [LARGE SCALE GENOMIC DNA]</scope>
    <source>
        <strain evidence="3">CGMCC 1.10218</strain>
    </source>
</reference>
<dbReference type="EMBL" id="FNZA01000026">
    <property type="protein sequence ID" value="SEJ87012.1"/>
    <property type="molecule type" value="Genomic_DNA"/>
</dbReference>
<keyword evidence="3" id="KW-1185">Reference proteome</keyword>
<protein>
    <submittedName>
        <fullName evidence="2">Putative aldouronate transport system substrate-binding protein</fullName>
    </submittedName>
</protein>
<feature type="signal peptide" evidence="1">
    <location>
        <begin position="1"/>
        <end position="23"/>
    </location>
</feature>
<gene>
    <name evidence="2" type="ORF">SAMN04488058_1267</name>
</gene>
<accession>A0A1H7CIP3</accession>
<dbReference type="InterPro" id="IPR050490">
    <property type="entry name" value="Bact_solute-bd_prot1"/>
</dbReference>
<sequence>MNRKTRSTLLVLSALLTATSATAQVKPVTLTYFSSNSNGNWVNMQDEVGKEITRRTGVTLNAEFAIADPKQKVSLMAASGNYPCLISPKDQEGLLIDAGAMLELSSLINQHGPNIKKVMGNQFNRMRFSNKNKGIYFIPNNTAIRTAPFDSDPYFKVQLAALKEAGYPKVTTLADYEKVIAAYVKKHPTTADGRPTIGLSLLADDWRFSISVTNPAVLATGAPDDGEFYIDPKTYAAKPHYFRADERAYFKWLNGMNAKGLLDRESFTQKYDQYIAKIASGRVVALTDANWQIWSGLEALWKANMDDKAYARFPVVVKPGTRSPYNQPTGFSGGYGIGITKSCKDPVAAMKFLDFMASDEGQILNSWGVKGKHWTVVKGKRQFIPAVYKLSQDDPKTFRRTTGIGNYWISAYYGDGIKDSTGNYYTPKFPEEAIRSQSAAEKAALAAYKVKFWGDLTPKASTFKARPYGAAWTIPVPNDSDLSEFSSIHNDIVKKYIPRAILAPPADFDKIYTEMLNEMTRRTGKYWPMMTQLVKDRMSLWNTK</sequence>
<dbReference type="SUPFAM" id="SSF53850">
    <property type="entry name" value="Periplasmic binding protein-like II"/>
    <property type="match status" value="1"/>
</dbReference>
<dbReference type="Pfam" id="PF01547">
    <property type="entry name" value="SBP_bac_1"/>
    <property type="match status" value="1"/>
</dbReference>